<sequence length="421" mass="47622">MLIGHFTEQPWQDDTSGLMGTQSTDLSISNEYYNPSVGASLYNRYLDEKVYAEEMGFDALMLNEHHSTPFCMQGVTNVGASILARITNKAKIIILGNVLPIWDDPLWLAEQLAMIDMISHGRLVSGFVRGGGRESYSHNSPPHFNRERFEEAHDFLIKAWTTPGPWRWEGKHYHYRYVNPWARPLQKPHPPIWIPSTVSVETVKWTAEKGYPLVLLATRLEPTKEAFQLYHDTAAEFGHKSDTQNVAYLWKVHVDETEEKAEEVGRKYLSGVSNPFLSGNEGQVNPAIMNLPGHTSRTSRRLSATAFGPAGRFGTNRRPYEDQAADYSIISGTPKTILPKIRHVLEYLRPGSVFFWDGDGAMSHDDQMRSLRLMGQEVIPAVREMAKELELYSPFERDPKTGEFINDAVEEEAATPVPADD</sequence>
<dbReference type="InterPro" id="IPR011251">
    <property type="entry name" value="Luciferase-like_dom"/>
</dbReference>
<dbReference type="GO" id="GO:0004497">
    <property type="term" value="F:monooxygenase activity"/>
    <property type="evidence" value="ECO:0007669"/>
    <property type="project" value="UniProtKB-KW"/>
</dbReference>
<dbReference type="Gene3D" id="3.20.20.30">
    <property type="entry name" value="Luciferase-like domain"/>
    <property type="match status" value="1"/>
</dbReference>
<feature type="domain" description="Luciferase-like" evidence="3">
    <location>
        <begin position="45"/>
        <end position="343"/>
    </location>
</feature>
<organism evidence="4 5">
    <name type="scientific">Geodia barretti</name>
    <name type="common">Barrett's horny sponge</name>
    <dbReference type="NCBI Taxonomy" id="519541"/>
    <lineage>
        <taxon>Eukaryota</taxon>
        <taxon>Metazoa</taxon>
        <taxon>Porifera</taxon>
        <taxon>Demospongiae</taxon>
        <taxon>Heteroscleromorpha</taxon>
        <taxon>Tetractinellida</taxon>
        <taxon>Astrophorina</taxon>
        <taxon>Geodiidae</taxon>
        <taxon>Geodia</taxon>
    </lineage>
</organism>
<keyword evidence="2 4" id="KW-0503">Monooxygenase</keyword>
<dbReference type="EMBL" id="CASHTH010000071">
    <property type="protein sequence ID" value="CAI7990415.1"/>
    <property type="molecule type" value="Genomic_DNA"/>
</dbReference>
<name>A0AA35VYB5_GEOBA</name>
<dbReference type="AlphaFoldDB" id="A0AA35VYB5"/>
<dbReference type="PANTHER" id="PTHR30137">
    <property type="entry name" value="LUCIFERASE-LIKE MONOOXYGENASE"/>
    <property type="match status" value="1"/>
</dbReference>
<proteinExistence type="predicted"/>
<evidence type="ECO:0000313" key="4">
    <source>
        <dbReference type="EMBL" id="CAI7990415.1"/>
    </source>
</evidence>
<dbReference type="InterPro" id="IPR036661">
    <property type="entry name" value="Luciferase-like_sf"/>
</dbReference>
<evidence type="ECO:0000256" key="1">
    <source>
        <dbReference type="ARBA" id="ARBA00023002"/>
    </source>
</evidence>
<dbReference type="SUPFAM" id="SSF51679">
    <property type="entry name" value="Bacterial luciferase-like"/>
    <property type="match status" value="1"/>
</dbReference>
<reference evidence="4" key="1">
    <citation type="submission" date="2023-03" db="EMBL/GenBank/DDBJ databases">
        <authorList>
            <person name="Steffen K."/>
            <person name="Cardenas P."/>
        </authorList>
    </citation>
    <scope>NUCLEOTIDE SEQUENCE</scope>
</reference>
<dbReference type="Proteomes" id="UP001174909">
    <property type="component" value="Unassembled WGS sequence"/>
</dbReference>
<dbReference type="Pfam" id="PF00296">
    <property type="entry name" value="Bac_luciferase"/>
    <property type="match status" value="1"/>
</dbReference>
<keyword evidence="1" id="KW-0560">Oxidoreductase</keyword>
<evidence type="ECO:0000256" key="2">
    <source>
        <dbReference type="ARBA" id="ARBA00023033"/>
    </source>
</evidence>
<keyword evidence="5" id="KW-1185">Reference proteome</keyword>
<dbReference type="GO" id="GO:0005829">
    <property type="term" value="C:cytosol"/>
    <property type="evidence" value="ECO:0007669"/>
    <property type="project" value="TreeGrafter"/>
</dbReference>
<evidence type="ECO:0000259" key="3">
    <source>
        <dbReference type="Pfam" id="PF00296"/>
    </source>
</evidence>
<dbReference type="PANTHER" id="PTHR30137:SF8">
    <property type="entry name" value="BLR5498 PROTEIN"/>
    <property type="match status" value="1"/>
</dbReference>
<dbReference type="GO" id="GO:0016705">
    <property type="term" value="F:oxidoreductase activity, acting on paired donors, with incorporation or reduction of molecular oxygen"/>
    <property type="evidence" value="ECO:0007669"/>
    <property type="project" value="InterPro"/>
</dbReference>
<accession>A0AA35VYB5</accession>
<protein>
    <submittedName>
        <fullName evidence="4">Alkanal monooxygenase alpha chain</fullName>
    </submittedName>
</protein>
<evidence type="ECO:0000313" key="5">
    <source>
        <dbReference type="Proteomes" id="UP001174909"/>
    </source>
</evidence>
<comment type="caution">
    <text evidence="4">The sequence shown here is derived from an EMBL/GenBank/DDBJ whole genome shotgun (WGS) entry which is preliminary data.</text>
</comment>
<gene>
    <name evidence="4" type="ORF">GBAR_LOCUS482</name>
</gene>
<dbReference type="InterPro" id="IPR050766">
    <property type="entry name" value="Bact_Lucif_Oxidored"/>
</dbReference>